<evidence type="ECO:0000313" key="2">
    <source>
        <dbReference type="Proteomes" id="UP000057910"/>
    </source>
</evidence>
<name>A0ABD4DWI6_9BURK</name>
<dbReference type="Gene3D" id="3.50.30.50">
    <property type="entry name" value="Putative cyclase"/>
    <property type="match status" value="1"/>
</dbReference>
<dbReference type="Proteomes" id="UP000057910">
    <property type="component" value="Unassembled WGS sequence"/>
</dbReference>
<protein>
    <submittedName>
        <fullName evidence="1">Cyclase</fullName>
    </submittedName>
</protein>
<dbReference type="EMBL" id="LPAD01000096">
    <property type="protein sequence ID" value="KVN77265.1"/>
    <property type="molecule type" value="Genomic_DNA"/>
</dbReference>
<dbReference type="SUPFAM" id="SSF102198">
    <property type="entry name" value="Putative cyclase"/>
    <property type="match status" value="1"/>
</dbReference>
<evidence type="ECO:0000313" key="1">
    <source>
        <dbReference type="EMBL" id="KVN77265.1"/>
    </source>
</evidence>
<organism evidence="1 2">
    <name type="scientific">Burkholderia ubonensis</name>
    <dbReference type="NCBI Taxonomy" id="101571"/>
    <lineage>
        <taxon>Bacteria</taxon>
        <taxon>Pseudomonadati</taxon>
        <taxon>Pseudomonadota</taxon>
        <taxon>Betaproteobacteria</taxon>
        <taxon>Burkholderiales</taxon>
        <taxon>Burkholderiaceae</taxon>
        <taxon>Burkholderia</taxon>
        <taxon>Burkholderia cepacia complex</taxon>
    </lineage>
</organism>
<gene>
    <name evidence="1" type="ORF">WJ68_23870</name>
</gene>
<dbReference type="AlphaFoldDB" id="A0ABD4DWI6"/>
<reference evidence="1 2" key="1">
    <citation type="submission" date="2015-11" db="EMBL/GenBank/DDBJ databases">
        <title>Expanding the genomic diversity of Burkholderia species for the development of highly accurate diagnostics.</title>
        <authorList>
            <person name="Sahl J."/>
            <person name="Keim P."/>
            <person name="Wagner D."/>
        </authorList>
    </citation>
    <scope>NUCLEOTIDE SEQUENCE [LARGE SCALE GENOMIC DNA]</scope>
    <source>
        <strain evidence="1 2">MSMB1585WGS</strain>
    </source>
</reference>
<comment type="caution">
    <text evidence="1">The sequence shown here is derived from an EMBL/GenBank/DDBJ whole genome shotgun (WGS) entry which is preliminary data.</text>
</comment>
<dbReference type="RefSeq" id="WP_060041304.1">
    <property type="nucleotide sequence ID" value="NZ_LPAD01000096.1"/>
</dbReference>
<dbReference type="InterPro" id="IPR007325">
    <property type="entry name" value="KFase/CYL"/>
</dbReference>
<dbReference type="PANTHER" id="PTHR31118">
    <property type="entry name" value="CYCLASE-LIKE PROTEIN 2"/>
    <property type="match status" value="1"/>
</dbReference>
<dbReference type="InterPro" id="IPR037175">
    <property type="entry name" value="KFase_sf"/>
</dbReference>
<sequence length="274" mass="30685">MCDEKVIASVKKNMLNADADEQDFFRRMREKIDHRPEHAYSQQMSYPFCVEDLTHALHENFPTFMGSQQFFFTRQFNHGDHGFNQWEWRVVEHTGTHVDAPLHFTADGKSVDEIPVEDLVLPLVVIDIREKAHKDANASVTPDDLRTWMDRNGEVPDGAAVAMLSGWDKYVSDRKFKNMSADGASMHFPGFHVETVHAILESTMAKALVVDTLSLDPGAEKDFPVHRLWLGSGRYGIEAVSNLDRLPAKGAMLSVGAPKVRGGSGGPSRVVAFY</sequence>
<dbReference type="PANTHER" id="PTHR31118:SF12">
    <property type="entry name" value="CYCLASE-LIKE PROTEIN 2"/>
    <property type="match status" value="1"/>
</dbReference>
<accession>A0ABD4DWI6</accession>
<dbReference type="Pfam" id="PF04199">
    <property type="entry name" value="Cyclase"/>
    <property type="match status" value="1"/>
</dbReference>
<proteinExistence type="predicted"/>